<dbReference type="PANTHER" id="PTHR10792:SF26">
    <property type="entry name" value="RIBOSOME BIOGENESIS PROTEIN RLP24-RELATED"/>
    <property type="match status" value="1"/>
</dbReference>
<evidence type="ECO:0000256" key="1">
    <source>
        <dbReference type="ARBA" id="ARBA00005647"/>
    </source>
</evidence>
<evidence type="ECO:0000256" key="2">
    <source>
        <dbReference type="ARBA" id="ARBA00022517"/>
    </source>
</evidence>
<evidence type="ECO:0000256" key="3">
    <source>
        <dbReference type="ARBA" id="ARBA00037035"/>
    </source>
</evidence>
<dbReference type="GO" id="GO:0042273">
    <property type="term" value="P:ribosomal large subunit biogenesis"/>
    <property type="evidence" value="ECO:0007669"/>
    <property type="project" value="TreeGrafter"/>
</dbReference>
<organism evidence="9 10">
    <name type="scientific">Mandrillus leucophaeus</name>
    <name type="common">Drill</name>
    <name type="synonym">Papio leucophaeus</name>
    <dbReference type="NCBI Taxonomy" id="9568"/>
    <lineage>
        <taxon>Eukaryota</taxon>
        <taxon>Metazoa</taxon>
        <taxon>Chordata</taxon>
        <taxon>Craniata</taxon>
        <taxon>Vertebrata</taxon>
        <taxon>Euteleostomi</taxon>
        <taxon>Mammalia</taxon>
        <taxon>Eutheria</taxon>
        <taxon>Euarchontoglires</taxon>
        <taxon>Primates</taxon>
        <taxon>Haplorrhini</taxon>
        <taxon>Catarrhini</taxon>
        <taxon>Cercopithecidae</taxon>
        <taxon>Cercopithecinae</taxon>
        <taxon>Mandrillus</taxon>
    </lineage>
</organism>
<name>A0A2K5YBI2_MANLE</name>
<comment type="similarity">
    <text evidence="1">Belongs to the eukaryotic ribosomal protein eL24 family.</text>
</comment>
<evidence type="ECO:0000256" key="5">
    <source>
        <dbReference type="ARBA" id="ARBA00042993"/>
    </source>
</evidence>
<dbReference type="OMA" id="CNPHKVR"/>
<dbReference type="SUPFAM" id="SSF57716">
    <property type="entry name" value="Glucocorticoid receptor-like (DNA-binding domain)"/>
    <property type="match status" value="1"/>
</dbReference>
<evidence type="ECO:0000259" key="8">
    <source>
        <dbReference type="Pfam" id="PF01246"/>
    </source>
</evidence>
<dbReference type="GO" id="GO:0003735">
    <property type="term" value="F:structural constituent of ribosome"/>
    <property type="evidence" value="ECO:0007669"/>
    <property type="project" value="InterPro"/>
</dbReference>
<evidence type="ECO:0000256" key="4">
    <source>
        <dbReference type="ARBA" id="ARBA00039784"/>
    </source>
</evidence>
<dbReference type="STRING" id="9568.ENSMLEP00000012909"/>
<dbReference type="InterPro" id="IPR038630">
    <property type="entry name" value="L24e/L24_sf"/>
</dbReference>
<dbReference type="GeneTree" id="ENSGT00950000183105"/>
<dbReference type="Proteomes" id="UP000233140">
    <property type="component" value="Unassembled WGS sequence"/>
</dbReference>
<evidence type="ECO:0000313" key="10">
    <source>
        <dbReference type="Proteomes" id="UP000233140"/>
    </source>
</evidence>
<dbReference type="Pfam" id="PF01246">
    <property type="entry name" value="Ribosomal_L24e"/>
    <property type="match status" value="1"/>
</dbReference>
<keyword evidence="10" id="KW-1185">Reference proteome</keyword>
<comment type="subunit">
    <text evidence="6">Associated with nucleolar and cytoplasmic pre-60S particles. At the end of biogenesis it dissociates from cytoplasmic pre-60S particles and is likely to be exchanged for its ribosomal homolog, RPL24.</text>
</comment>
<dbReference type="CDD" id="cd00472">
    <property type="entry name" value="Ribosomal_L24e_L24"/>
    <property type="match status" value="1"/>
</dbReference>
<dbReference type="FunFam" id="2.30.170.20:FF:000001">
    <property type="entry name" value="probable ribosome biogenesis protein RLP24"/>
    <property type="match status" value="1"/>
</dbReference>
<feature type="domain" description="Large ribosomal subunit protein eL24-related N-terminal" evidence="8">
    <location>
        <begin position="1"/>
        <end position="65"/>
    </location>
</feature>
<accession>A0A2K5YBI2</accession>
<dbReference type="InterPro" id="IPR056366">
    <property type="entry name" value="Ribosomal_eL24"/>
</dbReference>
<dbReference type="GO" id="GO:0005730">
    <property type="term" value="C:nucleolus"/>
    <property type="evidence" value="ECO:0007669"/>
    <property type="project" value="TreeGrafter"/>
</dbReference>
<keyword evidence="2" id="KW-0690">Ribosome biogenesis</keyword>
<dbReference type="PANTHER" id="PTHR10792">
    <property type="entry name" value="60S RIBOSOMAL PROTEIN L24"/>
    <property type="match status" value="1"/>
</dbReference>
<comment type="function">
    <text evidence="3">Involved in the biogenesis of the 60S ribosomal subunit. Ensures the docking of GTPBP4/NOG1 to pre-60S particles.</text>
</comment>
<protein>
    <recommendedName>
        <fullName evidence="4">Probable ribosome biogenesis protein RLP24</fullName>
    </recommendedName>
    <alternativeName>
        <fullName evidence="5">Ribosomal L24 domain-containing protein 1</fullName>
    </alternativeName>
    <alternativeName>
        <fullName evidence="7">Ribosomal protein L24-like</fullName>
    </alternativeName>
</protein>
<dbReference type="Gene3D" id="2.30.170.20">
    <property type="entry name" value="Ribosomal protein L24e"/>
    <property type="match status" value="1"/>
</dbReference>
<dbReference type="InterPro" id="IPR000988">
    <property type="entry name" value="Ribosomal_eL24-rel_N"/>
</dbReference>
<evidence type="ECO:0000256" key="7">
    <source>
        <dbReference type="ARBA" id="ARBA00082129"/>
    </source>
</evidence>
<evidence type="ECO:0000256" key="6">
    <source>
        <dbReference type="ARBA" id="ARBA00047058"/>
    </source>
</evidence>
<dbReference type="Ensembl" id="ENSMLET00000036346.1">
    <property type="protein sequence ID" value="ENSMLEP00000012909.1"/>
    <property type="gene ID" value="ENSMLEG00000030628.1"/>
</dbReference>
<dbReference type="AlphaFoldDB" id="A0A2K5YBI2"/>
<reference evidence="9" key="2">
    <citation type="submission" date="2025-09" db="UniProtKB">
        <authorList>
            <consortium name="Ensembl"/>
        </authorList>
    </citation>
    <scope>IDENTIFICATION</scope>
</reference>
<reference evidence="9" key="1">
    <citation type="submission" date="2025-08" db="UniProtKB">
        <authorList>
            <consortium name="Ensembl"/>
        </authorList>
    </citation>
    <scope>IDENTIFICATION</scope>
</reference>
<evidence type="ECO:0000313" key="9">
    <source>
        <dbReference type="Ensembl" id="ENSMLEP00000012909.1"/>
    </source>
</evidence>
<sequence>MSIEKCYFCLGPIYPGHGMVFFCNNCKVFRFCKSTCHKNFKKKCNPHKVRWTKAFRKATSKELTVENSFEFEKHRNEPIKYQQELWNKTVDAMERVEEIKQKWQKNKELQKAQDIKEVKQNIHLILAPFAGKGKQWEEKMVQHLQQDVDMEYVNDKLTVKKKD</sequence>
<proteinExistence type="inferred from homology"/>